<keyword evidence="2" id="KW-0732">Signal</keyword>
<sequence>MNPGNSWEFTDDRGHLTVARSHPTRVVAYIQAGATLWDHGLRPLGIFGSHHDGDTPDPAKAGELPLAELRSFGAGSALDLDALFAAEPDLVVAVSYGGGQVYGIDPEAAKHLEEQVPVVVLDVGKDRSLDGIRDRFTALARSLRTPLRPAEEDLERAEARLRASAARPRAPRVLALSAAGPETAYLARPLTWPDLRAVSELGVALIEPEEGGGANWRTAEWAEAAALEPDIVLADVRANAAPREALRGNAHWLAIEERARIVPWNPEAPGSHRAHARFLHTVADAVDGVDAAGA</sequence>
<dbReference type="RefSeq" id="WP_030354038.1">
    <property type="nucleotide sequence ID" value="NZ_AZSP01000394.1"/>
</dbReference>
<protein>
    <submittedName>
        <fullName evidence="3">ABC transporter substrate-binding protein</fullName>
    </submittedName>
</protein>
<dbReference type="GO" id="GO:0030288">
    <property type="term" value="C:outer membrane-bounded periplasmic space"/>
    <property type="evidence" value="ECO:0007669"/>
    <property type="project" value="TreeGrafter"/>
</dbReference>
<dbReference type="CDD" id="cd00636">
    <property type="entry name" value="TroA-like"/>
    <property type="match status" value="1"/>
</dbReference>
<dbReference type="PANTHER" id="PTHR30532:SF24">
    <property type="entry name" value="FERRIC ENTEROBACTIN-BINDING PERIPLASMIC PROTEIN FEPB"/>
    <property type="match status" value="1"/>
</dbReference>
<organism evidence="3 4">
    <name type="scientific">Streptomyces scopuliridis RB72</name>
    <dbReference type="NCBI Taxonomy" id="1440053"/>
    <lineage>
        <taxon>Bacteria</taxon>
        <taxon>Bacillati</taxon>
        <taxon>Actinomycetota</taxon>
        <taxon>Actinomycetes</taxon>
        <taxon>Kitasatosporales</taxon>
        <taxon>Streptomycetaceae</taxon>
        <taxon>Streptomyces</taxon>
    </lineage>
</organism>
<dbReference type="InterPro" id="IPR051313">
    <property type="entry name" value="Bact_iron-sidero_bind"/>
</dbReference>
<keyword evidence="1" id="KW-0813">Transport</keyword>
<evidence type="ECO:0000256" key="1">
    <source>
        <dbReference type="ARBA" id="ARBA00022448"/>
    </source>
</evidence>
<dbReference type="PANTHER" id="PTHR30532">
    <property type="entry name" value="IRON III DICITRATE-BINDING PERIPLASMIC PROTEIN"/>
    <property type="match status" value="1"/>
</dbReference>
<accession>A0A2T7SML1</accession>
<evidence type="ECO:0000256" key="2">
    <source>
        <dbReference type="ARBA" id="ARBA00022729"/>
    </source>
</evidence>
<gene>
    <name evidence="3" type="ORF">Y717_13705</name>
</gene>
<dbReference type="AlphaFoldDB" id="A0A2T7SML1"/>
<evidence type="ECO:0000313" key="3">
    <source>
        <dbReference type="EMBL" id="PVE04162.1"/>
    </source>
</evidence>
<dbReference type="EMBL" id="AZSP01000394">
    <property type="protein sequence ID" value="PVE04162.1"/>
    <property type="molecule type" value="Genomic_DNA"/>
</dbReference>
<proteinExistence type="predicted"/>
<dbReference type="STRING" id="1440053.GCA_000718095_05052"/>
<dbReference type="Gene3D" id="3.40.50.1980">
    <property type="entry name" value="Nitrogenase molybdenum iron protein domain"/>
    <property type="match status" value="2"/>
</dbReference>
<reference evidence="3 4" key="1">
    <citation type="submission" date="2013-12" db="EMBL/GenBank/DDBJ databases">
        <title>Annotated genome of Streptomyces scopuliridis.</title>
        <authorList>
            <person name="Olson J.B."/>
        </authorList>
    </citation>
    <scope>NUCLEOTIDE SEQUENCE [LARGE SCALE GENOMIC DNA]</scope>
    <source>
        <strain evidence="3 4">RB72</strain>
    </source>
</reference>
<dbReference type="Proteomes" id="UP000245992">
    <property type="component" value="Unassembled WGS sequence"/>
</dbReference>
<dbReference type="SUPFAM" id="SSF53807">
    <property type="entry name" value="Helical backbone' metal receptor"/>
    <property type="match status" value="1"/>
</dbReference>
<name>A0A2T7SML1_9ACTN</name>
<comment type="caution">
    <text evidence="3">The sequence shown here is derived from an EMBL/GenBank/DDBJ whole genome shotgun (WGS) entry which is preliminary data.</text>
</comment>
<keyword evidence="4" id="KW-1185">Reference proteome</keyword>
<evidence type="ECO:0000313" key="4">
    <source>
        <dbReference type="Proteomes" id="UP000245992"/>
    </source>
</evidence>
<dbReference type="OrthoDB" id="7941913at2"/>